<evidence type="ECO:0000256" key="2">
    <source>
        <dbReference type="ARBA" id="ARBA00023125"/>
    </source>
</evidence>
<dbReference type="RefSeq" id="WP_345067397.1">
    <property type="nucleotide sequence ID" value="NZ_BAABCN010000007.1"/>
</dbReference>
<gene>
    <name evidence="6" type="ORF">GCM10022381_26410</name>
</gene>
<dbReference type="InterPro" id="IPR005471">
    <property type="entry name" value="Tscrpt_reg_IclR_N"/>
</dbReference>
<evidence type="ECO:0000256" key="3">
    <source>
        <dbReference type="ARBA" id="ARBA00023163"/>
    </source>
</evidence>
<evidence type="ECO:0000256" key="1">
    <source>
        <dbReference type="ARBA" id="ARBA00023015"/>
    </source>
</evidence>
<sequence length="239" mass="25288">MKTVDASQNAVSKALRMLSLLAQSHDPMRLGDIADAVGMPKSSVHRILTILVEEGYVEPTGEGYYRPGNGLRVLAAGMEGHSGSGIEATLGGLQRALEHTVFLAVLNGDSIIYTHRVDPKLSYRLAPDVGSQLPLTRSAAGKAILAYLPDNERDELIGDDENYADLVSELAVIREKSFAIDYGEADSSLCSVAAAVLDNNSYPVAAVCVSSLVYVLDPAGLASMGGAIIEAADEISRRL</sequence>
<evidence type="ECO:0000259" key="5">
    <source>
        <dbReference type="PROSITE" id="PS51078"/>
    </source>
</evidence>
<feature type="domain" description="HTH iclR-type" evidence="4">
    <location>
        <begin position="8"/>
        <end position="69"/>
    </location>
</feature>
<evidence type="ECO:0000259" key="4">
    <source>
        <dbReference type="PROSITE" id="PS51077"/>
    </source>
</evidence>
<accession>A0ABP7KR15</accession>
<protein>
    <submittedName>
        <fullName evidence="6">IclR family transcriptional regulator</fullName>
    </submittedName>
</protein>
<keyword evidence="3" id="KW-0804">Transcription</keyword>
<dbReference type="InterPro" id="IPR036388">
    <property type="entry name" value="WH-like_DNA-bd_sf"/>
</dbReference>
<dbReference type="InterPro" id="IPR029016">
    <property type="entry name" value="GAF-like_dom_sf"/>
</dbReference>
<dbReference type="PROSITE" id="PS51077">
    <property type="entry name" value="HTH_ICLR"/>
    <property type="match status" value="1"/>
</dbReference>
<dbReference type="Pfam" id="PF01614">
    <property type="entry name" value="IclR_C"/>
    <property type="match status" value="1"/>
</dbReference>
<comment type="caution">
    <text evidence="6">The sequence shown here is derived from an EMBL/GenBank/DDBJ whole genome shotgun (WGS) entry which is preliminary data.</text>
</comment>
<dbReference type="Gene3D" id="1.10.10.10">
    <property type="entry name" value="Winged helix-like DNA-binding domain superfamily/Winged helix DNA-binding domain"/>
    <property type="match status" value="1"/>
</dbReference>
<dbReference type="PROSITE" id="PS51078">
    <property type="entry name" value="ICLR_ED"/>
    <property type="match status" value="1"/>
</dbReference>
<dbReference type="Proteomes" id="UP001501803">
    <property type="component" value="Unassembled WGS sequence"/>
</dbReference>
<dbReference type="SUPFAM" id="SSF46785">
    <property type="entry name" value="Winged helix' DNA-binding domain"/>
    <property type="match status" value="1"/>
</dbReference>
<keyword evidence="1" id="KW-0805">Transcription regulation</keyword>
<dbReference type="Pfam" id="PF09339">
    <property type="entry name" value="HTH_IclR"/>
    <property type="match status" value="1"/>
</dbReference>
<dbReference type="PANTHER" id="PTHR30136">
    <property type="entry name" value="HELIX-TURN-HELIX TRANSCRIPTIONAL REGULATOR, ICLR FAMILY"/>
    <property type="match status" value="1"/>
</dbReference>
<reference evidence="7" key="1">
    <citation type="journal article" date="2019" name="Int. J. Syst. Evol. Microbiol.">
        <title>The Global Catalogue of Microorganisms (GCM) 10K type strain sequencing project: providing services to taxonomists for standard genome sequencing and annotation.</title>
        <authorList>
            <consortium name="The Broad Institute Genomics Platform"/>
            <consortium name="The Broad Institute Genome Sequencing Center for Infectious Disease"/>
            <person name="Wu L."/>
            <person name="Ma J."/>
        </authorList>
    </citation>
    <scope>NUCLEOTIDE SEQUENCE [LARGE SCALE GENOMIC DNA]</scope>
    <source>
        <strain evidence="7">JCM 17021</strain>
    </source>
</reference>
<evidence type="ECO:0000313" key="7">
    <source>
        <dbReference type="Proteomes" id="UP001501803"/>
    </source>
</evidence>
<dbReference type="InterPro" id="IPR050707">
    <property type="entry name" value="HTH_MetabolicPath_Reg"/>
</dbReference>
<evidence type="ECO:0000313" key="6">
    <source>
        <dbReference type="EMBL" id="GAA3882865.1"/>
    </source>
</evidence>
<feature type="domain" description="IclR-ED" evidence="5">
    <location>
        <begin position="69"/>
        <end position="239"/>
    </location>
</feature>
<dbReference type="InterPro" id="IPR036390">
    <property type="entry name" value="WH_DNA-bd_sf"/>
</dbReference>
<dbReference type="Gene3D" id="3.30.450.40">
    <property type="match status" value="1"/>
</dbReference>
<keyword evidence="7" id="KW-1185">Reference proteome</keyword>
<proteinExistence type="predicted"/>
<dbReference type="CDD" id="cd00090">
    <property type="entry name" value="HTH_ARSR"/>
    <property type="match status" value="1"/>
</dbReference>
<dbReference type="EMBL" id="BAABCN010000007">
    <property type="protein sequence ID" value="GAA3882865.1"/>
    <property type="molecule type" value="Genomic_DNA"/>
</dbReference>
<dbReference type="PANTHER" id="PTHR30136:SF24">
    <property type="entry name" value="HTH-TYPE TRANSCRIPTIONAL REPRESSOR ALLR"/>
    <property type="match status" value="1"/>
</dbReference>
<dbReference type="SMART" id="SM00346">
    <property type="entry name" value="HTH_ICLR"/>
    <property type="match status" value="1"/>
</dbReference>
<keyword evidence="2" id="KW-0238">DNA-binding</keyword>
<organism evidence="6 7">
    <name type="scientific">Leifsonia kafniensis</name>
    <dbReference type="NCBI Taxonomy" id="475957"/>
    <lineage>
        <taxon>Bacteria</taxon>
        <taxon>Bacillati</taxon>
        <taxon>Actinomycetota</taxon>
        <taxon>Actinomycetes</taxon>
        <taxon>Micrococcales</taxon>
        <taxon>Microbacteriaceae</taxon>
        <taxon>Leifsonia</taxon>
    </lineage>
</organism>
<dbReference type="SUPFAM" id="SSF55781">
    <property type="entry name" value="GAF domain-like"/>
    <property type="match status" value="1"/>
</dbReference>
<dbReference type="InterPro" id="IPR011991">
    <property type="entry name" value="ArsR-like_HTH"/>
</dbReference>
<name>A0ABP7KR15_9MICO</name>
<dbReference type="InterPro" id="IPR014757">
    <property type="entry name" value="Tscrpt_reg_IclR_C"/>
</dbReference>